<evidence type="ECO:0000256" key="5">
    <source>
        <dbReference type="SAM" id="SignalP"/>
    </source>
</evidence>
<evidence type="ECO:0000256" key="1">
    <source>
        <dbReference type="ARBA" id="ARBA00004196"/>
    </source>
</evidence>
<feature type="chain" id="PRO_5046903585" evidence="5">
    <location>
        <begin position="21"/>
        <end position="429"/>
    </location>
</feature>
<dbReference type="PANTHER" id="PTHR43649">
    <property type="entry name" value="ARABINOSE-BINDING PROTEIN-RELATED"/>
    <property type="match status" value="1"/>
</dbReference>
<dbReference type="RefSeq" id="WP_307493999.1">
    <property type="nucleotide sequence ID" value="NZ_JAUSVB010000005.1"/>
</dbReference>
<accession>A0ABU0EIT0</accession>
<dbReference type="PROSITE" id="PS51257">
    <property type="entry name" value="PROKAR_LIPOPROTEIN"/>
    <property type="match status" value="1"/>
</dbReference>
<dbReference type="PANTHER" id="PTHR43649:SF31">
    <property type="entry name" value="SN-GLYCEROL-3-PHOSPHATE-BINDING PERIPLASMIC PROTEIN UGPB"/>
    <property type="match status" value="1"/>
</dbReference>
<proteinExistence type="inferred from homology"/>
<dbReference type="Gene3D" id="3.40.190.10">
    <property type="entry name" value="Periplasmic binding protein-like II"/>
    <property type="match status" value="1"/>
</dbReference>
<evidence type="ECO:0000313" key="7">
    <source>
        <dbReference type="Proteomes" id="UP001239626"/>
    </source>
</evidence>
<reference evidence="6 7" key="1">
    <citation type="submission" date="2023-07" db="EMBL/GenBank/DDBJ databases">
        <title>Sorghum-associated microbial communities from plants grown in Nebraska, USA.</title>
        <authorList>
            <person name="Schachtman D."/>
        </authorList>
    </citation>
    <scope>NUCLEOTIDE SEQUENCE [LARGE SCALE GENOMIC DNA]</scope>
    <source>
        <strain evidence="6 7">BE332</strain>
    </source>
</reference>
<dbReference type="SUPFAM" id="SSF53850">
    <property type="entry name" value="Periplasmic binding protein-like II"/>
    <property type="match status" value="1"/>
</dbReference>
<evidence type="ECO:0000256" key="2">
    <source>
        <dbReference type="ARBA" id="ARBA00008520"/>
    </source>
</evidence>
<comment type="subcellular location">
    <subcellularLocation>
        <location evidence="1">Cell envelope</location>
    </subcellularLocation>
</comment>
<dbReference type="EMBL" id="JAUSVB010000005">
    <property type="protein sequence ID" value="MDQ0375191.1"/>
    <property type="molecule type" value="Genomic_DNA"/>
</dbReference>
<evidence type="ECO:0000256" key="4">
    <source>
        <dbReference type="ARBA" id="ARBA00022729"/>
    </source>
</evidence>
<keyword evidence="6" id="KW-0762">Sugar transport</keyword>
<sequence length="429" mass="46291">MNRKALAAIGAAAALSLTLAACGSSSGDAPEDEATESGPVELSVAVWSMDQTPEFQALFDAFETAHPDITIKPVDILADDYPEKVTTMLAGGDTTDVLTMKTLTDYSRYAGRGQLEDVTDLVTDYPDGKLAGTDGYDVDGKYFAVPYRQDFWVLYYNKALFDAAGLDYPDHVTWDEYADLAQKLTGTDAAGQKVYGTYNHIWRSVTQAAAQAQNEGADLLSGDYGFLKDQYDLNVGLQKDGYALDYSTAKTQQVSYRTMFETQATAMMPMGTWYISGILQAKKDAKSTVDWGIAPMPQIDDVDQTTTFGGPTAFAVNKASKHKDAAKTFLAFAASLEGAKAISAIGVVPALQSDEVTTAYFALEGMPTDELSKEAFAPDDVALEIAPSDITADVDVILNEEHDLIMVGEKTVDQGIADMESRVKQDVLD</sequence>
<keyword evidence="4 5" id="KW-0732">Signal</keyword>
<dbReference type="CDD" id="cd13585">
    <property type="entry name" value="PBP2_TMBP_like"/>
    <property type="match status" value="1"/>
</dbReference>
<organism evidence="6 7">
    <name type="scientific">Cellulomonas humilata</name>
    <dbReference type="NCBI Taxonomy" id="144055"/>
    <lineage>
        <taxon>Bacteria</taxon>
        <taxon>Bacillati</taxon>
        <taxon>Actinomycetota</taxon>
        <taxon>Actinomycetes</taxon>
        <taxon>Micrococcales</taxon>
        <taxon>Cellulomonadaceae</taxon>
        <taxon>Cellulomonas</taxon>
    </lineage>
</organism>
<comment type="similarity">
    <text evidence="2">Belongs to the bacterial solute-binding protein 1 family.</text>
</comment>
<keyword evidence="7" id="KW-1185">Reference proteome</keyword>
<comment type="caution">
    <text evidence="6">The sequence shown here is derived from an EMBL/GenBank/DDBJ whole genome shotgun (WGS) entry which is preliminary data.</text>
</comment>
<evidence type="ECO:0000256" key="3">
    <source>
        <dbReference type="ARBA" id="ARBA00022448"/>
    </source>
</evidence>
<keyword evidence="3" id="KW-0813">Transport</keyword>
<name>A0ABU0EIT0_9CELL</name>
<protein>
    <submittedName>
        <fullName evidence="6">Multiple sugar transport system substrate-binding protein</fullName>
    </submittedName>
</protein>
<dbReference type="InterPro" id="IPR050490">
    <property type="entry name" value="Bact_solute-bd_prot1"/>
</dbReference>
<evidence type="ECO:0000313" key="6">
    <source>
        <dbReference type="EMBL" id="MDQ0375191.1"/>
    </source>
</evidence>
<dbReference type="Pfam" id="PF01547">
    <property type="entry name" value="SBP_bac_1"/>
    <property type="match status" value="1"/>
</dbReference>
<gene>
    <name evidence="6" type="ORF">J2X26_003521</name>
</gene>
<dbReference type="InterPro" id="IPR006059">
    <property type="entry name" value="SBP"/>
</dbReference>
<feature type="signal peptide" evidence="5">
    <location>
        <begin position="1"/>
        <end position="20"/>
    </location>
</feature>
<dbReference type="Proteomes" id="UP001239626">
    <property type="component" value="Unassembled WGS sequence"/>
</dbReference>